<feature type="domain" description="Glycosyltransferase subfamily 4-like N-terminal" evidence="2">
    <location>
        <begin position="18"/>
        <end position="210"/>
    </location>
</feature>
<dbReference type="GO" id="GO:0016757">
    <property type="term" value="F:glycosyltransferase activity"/>
    <property type="evidence" value="ECO:0007669"/>
    <property type="project" value="InterPro"/>
</dbReference>
<feature type="domain" description="Glycosyl transferase family 1" evidence="1">
    <location>
        <begin position="222"/>
        <end position="374"/>
    </location>
</feature>
<proteinExistence type="predicted"/>
<reference evidence="4" key="1">
    <citation type="submission" date="2016-10" db="EMBL/GenBank/DDBJ databases">
        <authorList>
            <person name="Varghese N."/>
            <person name="Submissions S."/>
        </authorList>
    </citation>
    <scope>NUCLEOTIDE SEQUENCE [LARGE SCALE GENOMIC DNA]</scope>
    <source>
        <strain evidence="4">DSM 26471</strain>
    </source>
</reference>
<dbReference type="STRING" id="588602.SAMN04487991_2604"/>
<dbReference type="Gene3D" id="3.40.50.2000">
    <property type="entry name" value="Glycogen Phosphorylase B"/>
    <property type="match status" value="2"/>
</dbReference>
<evidence type="ECO:0000313" key="4">
    <source>
        <dbReference type="Proteomes" id="UP000199630"/>
    </source>
</evidence>
<keyword evidence="4" id="KW-1185">Reference proteome</keyword>
<dbReference type="EMBL" id="FORH01000004">
    <property type="protein sequence ID" value="SFJ62560.1"/>
    <property type="molecule type" value="Genomic_DNA"/>
</dbReference>
<dbReference type="RefSeq" id="WP_090061120.1">
    <property type="nucleotide sequence ID" value="NZ_FORH01000004.1"/>
</dbReference>
<evidence type="ECO:0000259" key="1">
    <source>
        <dbReference type="Pfam" id="PF00534"/>
    </source>
</evidence>
<dbReference type="SUPFAM" id="SSF53756">
    <property type="entry name" value="UDP-Glycosyltransferase/glycogen phosphorylase"/>
    <property type="match status" value="1"/>
</dbReference>
<name>A0A1I3SVZ4_9RHOB</name>
<keyword evidence="3" id="KW-0808">Transferase</keyword>
<dbReference type="PANTHER" id="PTHR12526">
    <property type="entry name" value="GLYCOSYLTRANSFERASE"/>
    <property type="match status" value="1"/>
</dbReference>
<dbReference type="Pfam" id="PF00534">
    <property type="entry name" value="Glycos_transf_1"/>
    <property type="match status" value="1"/>
</dbReference>
<protein>
    <submittedName>
        <fullName evidence="3">Glycosyltransferase involved in cell wall bisynthesis</fullName>
    </submittedName>
</protein>
<dbReference type="Pfam" id="PF13439">
    <property type="entry name" value="Glyco_transf_4"/>
    <property type="match status" value="1"/>
</dbReference>
<dbReference type="AlphaFoldDB" id="A0A1I3SVZ4"/>
<dbReference type="Proteomes" id="UP000199630">
    <property type="component" value="Unassembled WGS sequence"/>
</dbReference>
<dbReference type="PANTHER" id="PTHR12526:SF627">
    <property type="entry name" value="D-RHAMNOSYLTRANSFERASE WBPZ"/>
    <property type="match status" value="1"/>
</dbReference>
<dbReference type="InterPro" id="IPR001296">
    <property type="entry name" value="Glyco_trans_1"/>
</dbReference>
<gene>
    <name evidence="3" type="ORF">SAMN04487991_2604</name>
</gene>
<sequence>MRQTKLCFVIDRLALRSGGAERVLIETANALHDAGYSIEIVTHEQRGKPPFYPLRPGILRANLRPANEQRGRIRRMIDRLRMKWHRSEWLPYGLRRLKWLSMHGGFKSRLGRHIDATQPDAVIAFLPPSVTALGLARFTHRPRLFASLHNVPSQDFDNPQRWDPNPVDRSFRRAALDRYDAIGILLPEFQDWFPEHLRARLLVVPNAVQPVRSDLVRQAIRDNTVISVGRLAEVKQHRLLIEAWAYLKDDFPDWTCKIYGIGPMQEELSELICKLGLTGHVSLMGDTREIEKVYLSASILAHPAKFEGFGLVITEALAHGVPVVGFEDCSGFNFIVKDGTSGLFVNGEGDRARNLSKVLARLMCDPRRQENLRAGGLREVERFAPERILALWKLAIHGPTEHAAAKFQGED</sequence>
<dbReference type="OrthoDB" id="9790710at2"/>
<accession>A0A1I3SVZ4</accession>
<evidence type="ECO:0000313" key="3">
    <source>
        <dbReference type="EMBL" id="SFJ62560.1"/>
    </source>
</evidence>
<evidence type="ECO:0000259" key="2">
    <source>
        <dbReference type="Pfam" id="PF13439"/>
    </source>
</evidence>
<dbReference type="InterPro" id="IPR028098">
    <property type="entry name" value="Glyco_trans_4-like_N"/>
</dbReference>
<organism evidence="3 4">
    <name type="scientific">Celeribacter neptunius</name>
    <dbReference type="NCBI Taxonomy" id="588602"/>
    <lineage>
        <taxon>Bacteria</taxon>
        <taxon>Pseudomonadati</taxon>
        <taxon>Pseudomonadota</taxon>
        <taxon>Alphaproteobacteria</taxon>
        <taxon>Rhodobacterales</taxon>
        <taxon>Roseobacteraceae</taxon>
        <taxon>Celeribacter</taxon>
    </lineage>
</organism>